<dbReference type="InterPro" id="IPR015856">
    <property type="entry name" value="ABC_transpr_CbiO/EcfA_su"/>
</dbReference>
<feature type="transmembrane region" description="Helical" evidence="5">
    <location>
        <begin position="90"/>
        <end position="112"/>
    </location>
</feature>
<keyword evidence="2" id="KW-0813">Transport</keyword>
<dbReference type="GO" id="GO:0005524">
    <property type="term" value="F:ATP binding"/>
    <property type="evidence" value="ECO:0007669"/>
    <property type="project" value="UniProtKB-KW"/>
</dbReference>
<evidence type="ECO:0000256" key="1">
    <source>
        <dbReference type="ARBA" id="ARBA00005417"/>
    </source>
</evidence>
<dbReference type="PROSITE" id="PS00211">
    <property type="entry name" value="ABC_TRANSPORTER_1"/>
    <property type="match status" value="2"/>
</dbReference>
<dbReference type="Pfam" id="PF00005">
    <property type="entry name" value="ABC_tran"/>
    <property type="match status" value="2"/>
</dbReference>
<proteinExistence type="inferred from homology"/>
<dbReference type="CDD" id="cd03225">
    <property type="entry name" value="ABC_cobalt_CbiO_domain1"/>
    <property type="match status" value="2"/>
</dbReference>
<accession>A0ABS2KQY6</accession>
<evidence type="ECO:0000256" key="2">
    <source>
        <dbReference type="ARBA" id="ARBA00022448"/>
    </source>
</evidence>
<comment type="similarity">
    <text evidence="1">Belongs to the ABC transporter superfamily.</text>
</comment>
<dbReference type="SUPFAM" id="SSF52540">
    <property type="entry name" value="P-loop containing nucleoside triphosphate hydrolases"/>
    <property type="match status" value="2"/>
</dbReference>
<keyword evidence="3" id="KW-0547">Nucleotide-binding</keyword>
<keyword evidence="5" id="KW-0812">Transmembrane</keyword>
<evidence type="ECO:0000259" key="6">
    <source>
        <dbReference type="PROSITE" id="PS50893"/>
    </source>
</evidence>
<reference evidence="7 8" key="1">
    <citation type="submission" date="2021-01" db="EMBL/GenBank/DDBJ databases">
        <title>Genomics of switchgrass bacterial isolates.</title>
        <authorList>
            <person name="Shade A."/>
        </authorList>
    </citation>
    <scope>NUCLEOTIDE SEQUENCE [LARGE SCALE GENOMIC DNA]</scope>
    <source>
        <strain evidence="7 8">PvP111</strain>
    </source>
</reference>
<feature type="domain" description="ABC transporter" evidence="6">
    <location>
        <begin position="212"/>
        <end position="437"/>
    </location>
</feature>
<dbReference type="InterPro" id="IPR003439">
    <property type="entry name" value="ABC_transporter-like_ATP-bd"/>
</dbReference>
<dbReference type="Gene3D" id="3.40.50.300">
    <property type="entry name" value="P-loop containing nucleotide triphosphate hydrolases"/>
    <property type="match status" value="2"/>
</dbReference>
<keyword evidence="5" id="KW-1133">Transmembrane helix</keyword>
<gene>
    <name evidence="7" type="ORF">JOE42_000404</name>
</gene>
<protein>
    <submittedName>
        <fullName evidence="7">Energy-coupling factor transport system ATP-binding protein</fullName>
        <ecNumber evidence="7">3.6.3.-</ecNumber>
    </submittedName>
</protein>
<dbReference type="RefSeq" id="WP_204866357.1">
    <property type="nucleotide sequence ID" value="NZ_JAFBBK010000001.1"/>
</dbReference>
<feature type="transmembrane region" description="Helical" evidence="5">
    <location>
        <begin position="61"/>
        <end position="78"/>
    </location>
</feature>
<dbReference type="Proteomes" id="UP000703038">
    <property type="component" value="Unassembled WGS sequence"/>
</dbReference>
<sequence length="662" mass="69221">MTALAVAFSVIGALIPVAGALQIVAIVPLAVIAHRHRLRALAVAGTAGMLVSFVAGGFGTALTMTISGVLAGIVGVSVRRGRGFASVLTLSLLTGAVVGALSVLMLLILSGLRELFLTVLDNSIRGSADIVGRIAPAEDVATAVADYASFALGYWWVLVFVSALMSTAVSGVVAWWVLRATLSRLGELESRGELPDVVVTPDDAAAPHPVPVRLTGVTYRYRGGHDDALGPLDLEIVPGRFVAVVGANGSGKSTLARILVGTEPTGGRIERTGSTGLGLIGGTAMILQHPESQILGTRVADDVVWGLPAAARPTPERVESLLAEVGLAGYGLRDTGSLSGGELQRLAVAAALAREPRLLVADEATAMIDPEGQRDLVELLARLPRRHGMAVVLITHRATEAALADDVVRLHRGRRVMHDPHWMSSTPLRTDPLPSPGPPMLVLRGVGHVYDRRGPWATRALEGIDLTVHRGEGLLVIGGNGSGKSTLAWIMAGLTKPSEGTCELSGKATSSSVGTVALSFQHARLQLQRRTVSEDIEAAGGTDVGTIDVSRVLDQVGLDRRIAGARVDELSGGQMRRVALAGLLVGKPDVLVLDEPLAGLDPPGRREITALLTHLRRTGLTLVIISHDVDTLASVRSRTVVLDHGTVAPESTNDTIERGAIR</sequence>
<evidence type="ECO:0000313" key="8">
    <source>
        <dbReference type="Proteomes" id="UP000703038"/>
    </source>
</evidence>
<dbReference type="EC" id="3.6.3.-" evidence="7"/>
<dbReference type="InterPro" id="IPR027417">
    <property type="entry name" value="P-loop_NTPase"/>
</dbReference>
<dbReference type="EMBL" id="JAFBBK010000001">
    <property type="protein sequence ID" value="MBM7413671.1"/>
    <property type="molecule type" value="Genomic_DNA"/>
</dbReference>
<comment type="caution">
    <text evidence="7">The sequence shown here is derived from an EMBL/GenBank/DDBJ whole genome shotgun (WGS) entry which is preliminary data.</text>
</comment>
<name>A0ABS2KQY6_9NOCA</name>
<dbReference type="InterPro" id="IPR003593">
    <property type="entry name" value="AAA+_ATPase"/>
</dbReference>
<dbReference type="SMART" id="SM00382">
    <property type="entry name" value="AAA"/>
    <property type="match status" value="2"/>
</dbReference>
<dbReference type="PROSITE" id="PS50893">
    <property type="entry name" value="ABC_TRANSPORTER_2"/>
    <property type="match status" value="2"/>
</dbReference>
<evidence type="ECO:0000256" key="4">
    <source>
        <dbReference type="ARBA" id="ARBA00022840"/>
    </source>
</evidence>
<organism evidence="7 8">
    <name type="scientific">Rhodococcoides corynebacterioides</name>
    <dbReference type="NCBI Taxonomy" id="53972"/>
    <lineage>
        <taxon>Bacteria</taxon>
        <taxon>Bacillati</taxon>
        <taxon>Actinomycetota</taxon>
        <taxon>Actinomycetes</taxon>
        <taxon>Mycobacteriales</taxon>
        <taxon>Nocardiaceae</taxon>
        <taxon>Rhodococcoides</taxon>
    </lineage>
</organism>
<evidence type="ECO:0000313" key="7">
    <source>
        <dbReference type="EMBL" id="MBM7413671.1"/>
    </source>
</evidence>
<keyword evidence="5" id="KW-0472">Membrane</keyword>
<feature type="transmembrane region" description="Helical" evidence="5">
    <location>
        <begin position="6"/>
        <end position="31"/>
    </location>
</feature>
<evidence type="ECO:0000256" key="3">
    <source>
        <dbReference type="ARBA" id="ARBA00022741"/>
    </source>
</evidence>
<keyword evidence="8" id="KW-1185">Reference proteome</keyword>
<dbReference type="InterPro" id="IPR017871">
    <property type="entry name" value="ABC_transporter-like_CS"/>
</dbReference>
<feature type="transmembrane region" description="Helical" evidence="5">
    <location>
        <begin position="154"/>
        <end position="178"/>
    </location>
</feature>
<evidence type="ECO:0000256" key="5">
    <source>
        <dbReference type="SAM" id="Phobius"/>
    </source>
</evidence>
<dbReference type="InterPro" id="IPR050095">
    <property type="entry name" value="ECF_ABC_transporter_ATP-bd"/>
</dbReference>
<keyword evidence="7" id="KW-0378">Hydrolase</keyword>
<feature type="domain" description="ABC transporter" evidence="6">
    <location>
        <begin position="441"/>
        <end position="661"/>
    </location>
</feature>
<keyword evidence="4 7" id="KW-0067">ATP-binding</keyword>
<dbReference type="PANTHER" id="PTHR43553">
    <property type="entry name" value="HEAVY METAL TRANSPORTER"/>
    <property type="match status" value="1"/>
</dbReference>
<dbReference type="GO" id="GO:0016787">
    <property type="term" value="F:hydrolase activity"/>
    <property type="evidence" value="ECO:0007669"/>
    <property type="project" value="UniProtKB-KW"/>
</dbReference>